<feature type="transmembrane region" description="Helical" evidence="1">
    <location>
        <begin position="150"/>
        <end position="171"/>
    </location>
</feature>
<reference evidence="2" key="1">
    <citation type="submission" date="2018-05" db="EMBL/GenBank/DDBJ databases">
        <authorList>
            <person name="Lanie J.A."/>
            <person name="Ng W.-L."/>
            <person name="Kazmierczak K.M."/>
            <person name="Andrzejewski T.M."/>
            <person name="Davidsen T.M."/>
            <person name="Wayne K.J."/>
            <person name="Tettelin H."/>
            <person name="Glass J.I."/>
            <person name="Rusch D."/>
            <person name="Podicherti R."/>
            <person name="Tsui H.-C.T."/>
            <person name="Winkler M.E."/>
        </authorList>
    </citation>
    <scope>NUCLEOTIDE SEQUENCE</scope>
</reference>
<feature type="non-terminal residue" evidence="2">
    <location>
        <position position="172"/>
    </location>
</feature>
<gene>
    <name evidence="2" type="ORF">METZ01_LOCUS341127</name>
</gene>
<evidence type="ECO:0000256" key="1">
    <source>
        <dbReference type="SAM" id="Phobius"/>
    </source>
</evidence>
<keyword evidence="1" id="KW-0472">Membrane</keyword>
<dbReference type="EMBL" id="UINC01116493">
    <property type="protein sequence ID" value="SVC88273.1"/>
    <property type="molecule type" value="Genomic_DNA"/>
</dbReference>
<organism evidence="2">
    <name type="scientific">marine metagenome</name>
    <dbReference type="NCBI Taxonomy" id="408172"/>
    <lineage>
        <taxon>unclassified sequences</taxon>
        <taxon>metagenomes</taxon>
        <taxon>ecological metagenomes</taxon>
    </lineage>
</organism>
<keyword evidence="1" id="KW-0812">Transmembrane</keyword>
<name>A0A382QS13_9ZZZZ</name>
<accession>A0A382QS13</accession>
<protein>
    <submittedName>
        <fullName evidence="2">Uncharacterized protein</fullName>
    </submittedName>
</protein>
<feature type="transmembrane region" description="Helical" evidence="1">
    <location>
        <begin position="39"/>
        <end position="58"/>
    </location>
</feature>
<feature type="transmembrane region" description="Helical" evidence="1">
    <location>
        <begin position="12"/>
        <end position="33"/>
    </location>
</feature>
<sequence length="172" mass="19636">MKNKITPLEKNQFFIACTILLVTISLLLLSTIITKDTPFYMGTSILSGIAITVIGLSLQEWTVHRYLYHRHHKNFLMKHIYTIHHIGHHSVIFPPERYVTNGPVKRHPIFENNVKELGESRSSNFLTRLSHSGSYMLLTCMTIIGPCWLITQNSILLLSTIVSTIIICHVVV</sequence>
<dbReference type="AlphaFoldDB" id="A0A382QS13"/>
<evidence type="ECO:0000313" key="2">
    <source>
        <dbReference type="EMBL" id="SVC88273.1"/>
    </source>
</evidence>
<keyword evidence="1" id="KW-1133">Transmembrane helix</keyword>
<proteinExistence type="predicted"/>